<dbReference type="InterPro" id="IPR025306">
    <property type="entry name" value="Zn-bnd_dom_prob"/>
</dbReference>
<dbReference type="AlphaFoldDB" id="I4EMP7"/>
<comment type="caution">
    <text evidence="4">The sequence shown here is derived from an EMBL/GenBank/DDBJ whole genome shotgun (WGS) entry which is preliminary data.</text>
</comment>
<gene>
    <name evidence="4" type="ORF">NITHO_6300003</name>
</gene>
<reference evidence="4 5" key="1">
    <citation type="journal article" date="2012" name="ISME J.">
        <title>Nitrification expanded: discovery, physiology and genomics of a nitrite-oxidizing bacterium from the phylum Chloroflexi.</title>
        <authorList>
            <person name="Sorokin D.Y."/>
            <person name="Lucker S."/>
            <person name="Vejmelkova D."/>
            <person name="Kostrikina N.A."/>
            <person name="Kleerebezem R."/>
            <person name="Rijpstra W.I."/>
            <person name="Damste J.S."/>
            <person name="Le Paslier D."/>
            <person name="Muyzer G."/>
            <person name="Wagner M."/>
            <person name="van Loosdrecht M.C."/>
            <person name="Daims H."/>
        </authorList>
    </citation>
    <scope>NUCLEOTIDE SEQUENCE [LARGE SCALE GENOMIC DNA]</scope>
    <source>
        <strain evidence="5">none</strain>
    </source>
</reference>
<dbReference type="Proteomes" id="UP000004221">
    <property type="component" value="Unassembled WGS sequence"/>
</dbReference>
<evidence type="ECO:0000259" key="3">
    <source>
        <dbReference type="Pfam" id="PF23477"/>
    </source>
</evidence>
<evidence type="ECO:0000313" key="4">
    <source>
        <dbReference type="EMBL" id="CCF85960.1"/>
    </source>
</evidence>
<dbReference type="EMBL" id="CAGS01000591">
    <property type="protein sequence ID" value="CCF85960.1"/>
    <property type="molecule type" value="Genomic_DNA"/>
</dbReference>
<organism evidence="4 5">
    <name type="scientific">Nitrolancea hollandica Lb</name>
    <dbReference type="NCBI Taxonomy" id="1129897"/>
    <lineage>
        <taxon>Bacteria</taxon>
        <taxon>Pseudomonadati</taxon>
        <taxon>Thermomicrobiota</taxon>
        <taxon>Thermomicrobia</taxon>
        <taxon>Sphaerobacterales</taxon>
        <taxon>Sphaerobacterineae</taxon>
        <taxon>Sphaerobacteraceae</taxon>
        <taxon>Nitrolancea</taxon>
    </lineage>
</organism>
<dbReference type="Pfam" id="PF23477">
    <property type="entry name" value="zf_Tbcl_2"/>
    <property type="match status" value="1"/>
</dbReference>
<feature type="region of interest" description="Disordered" evidence="1">
    <location>
        <begin position="45"/>
        <end position="70"/>
    </location>
</feature>
<dbReference type="RefSeq" id="WP_008481351.1">
    <property type="nucleotide sequence ID" value="NZ_CAGS01000591.1"/>
</dbReference>
<keyword evidence="5" id="KW-1185">Reference proteome</keyword>
<feature type="domain" description="CxxC-x17-CxxC" evidence="3">
    <location>
        <begin position="71"/>
        <end position="107"/>
    </location>
</feature>
<dbReference type="NCBIfam" id="TIGR04272">
    <property type="entry name" value="cxxc_cxxc_Mbark"/>
    <property type="match status" value="1"/>
</dbReference>
<proteinExistence type="predicted"/>
<evidence type="ECO:0000259" key="2">
    <source>
        <dbReference type="Pfam" id="PF13451"/>
    </source>
</evidence>
<sequence>MSFDDKTLTCRDCGQPFTFTAGEQAFYQEKGFTNQPSRCADCRRANKARRDGGGSAGSYGSSSYGAPRTERTMHAAVCSECGKEAMVPFVPRNDKPVYCSDCFQSRRDTRSYSRY</sequence>
<accession>I4EMP7</accession>
<feature type="domain" description="Probable zinc-binding" evidence="2">
    <location>
        <begin position="5"/>
        <end position="50"/>
    </location>
</feature>
<dbReference type="InterPro" id="IPR026363">
    <property type="entry name" value="CxxC-x17-CxxC_dom"/>
</dbReference>
<name>I4EMP7_9BACT</name>
<protein>
    <submittedName>
        <fullName evidence="4">Uncharacterized protein</fullName>
    </submittedName>
</protein>
<dbReference type="Pfam" id="PF13451">
    <property type="entry name" value="zf_Tbcl"/>
    <property type="match status" value="1"/>
</dbReference>
<evidence type="ECO:0000313" key="5">
    <source>
        <dbReference type="Proteomes" id="UP000004221"/>
    </source>
</evidence>
<evidence type="ECO:0000256" key="1">
    <source>
        <dbReference type="SAM" id="MobiDB-lite"/>
    </source>
</evidence>
<dbReference type="OrthoDB" id="5505402at2"/>